<dbReference type="GO" id="GO:0003682">
    <property type="term" value="F:chromatin binding"/>
    <property type="evidence" value="ECO:0007669"/>
    <property type="project" value="TreeGrafter"/>
</dbReference>
<dbReference type="OrthoDB" id="418242at2759"/>
<sequence>MFLHLIQRTPLKELLYIADNLAYFPYQVLDEALFVIYHIDLMISTMGSNLLQAFREALLPPPDADVKYNPETGRPEYLDDDADDDSASLLTRCPVDMSPLLDSMQASQGCLLLLVLKEYLKEVYGITDGSVFTINFH</sequence>
<dbReference type="Proteomes" id="UP000711488">
    <property type="component" value="Unassembled WGS sequence"/>
</dbReference>
<proteinExistence type="inferred from homology"/>
<dbReference type="GO" id="GO:0034087">
    <property type="term" value="P:establishment of mitotic sister chromatid cohesion"/>
    <property type="evidence" value="ECO:0007669"/>
    <property type="project" value="TreeGrafter"/>
</dbReference>
<comment type="similarity">
    <text evidence="1">Belongs to the SCC2/Nipped-B family.</text>
</comment>
<evidence type="ECO:0000313" key="3">
    <source>
        <dbReference type="EMBL" id="KAA0199080.1"/>
    </source>
</evidence>
<organism evidence="3">
    <name type="scientific">Hyalella azteca</name>
    <name type="common">Amphipod</name>
    <dbReference type="NCBI Taxonomy" id="294128"/>
    <lineage>
        <taxon>Eukaryota</taxon>
        <taxon>Metazoa</taxon>
        <taxon>Ecdysozoa</taxon>
        <taxon>Arthropoda</taxon>
        <taxon>Crustacea</taxon>
        <taxon>Multicrustacea</taxon>
        <taxon>Malacostraca</taxon>
        <taxon>Eumalacostraca</taxon>
        <taxon>Peracarida</taxon>
        <taxon>Amphipoda</taxon>
        <taxon>Senticaudata</taxon>
        <taxon>Talitrida</taxon>
        <taxon>Talitroidea</taxon>
        <taxon>Hyalellidae</taxon>
        <taxon>Hyalella</taxon>
    </lineage>
</organism>
<evidence type="ECO:0000259" key="2">
    <source>
        <dbReference type="Pfam" id="PF12830"/>
    </source>
</evidence>
<dbReference type="GO" id="GO:0071169">
    <property type="term" value="P:establishment of protein localization to chromatin"/>
    <property type="evidence" value="ECO:0007669"/>
    <property type="project" value="TreeGrafter"/>
</dbReference>
<dbReference type="InterPro" id="IPR024986">
    <property type="entry name" value="Nipped-B_C"/>
</dbReference>
<dbReference type="GO" id="GO:0061775">
    <property type="term" value="F:cohesin loader activity"/>
    <property type="evidence" value="ECO:0007669"/>
    <property type="project" value="InterPro"/>
</dbReference>
<dbReference type="GO" id="GO:0140588">
    <property type="term" value="P:chromatin looping"/>
    <property type="evidence" value="ECO:0007669"/>
    <property type="project" value="InterPro"/>
</dbReference>
<dbReference type="Pfam" id="PF12830">
    <property type="entry name" value="Nipped-B_C"/>
    <property type="match status" value="1"/>
</dbReference>
<gene>
    <name evidence="3" type="ORF">HAZT_HAZT003389</name>
</gene>
<keyword evidence="1" id="KW-0131">Cell cycle</keyword>
<comment type="caution">
    <text evidence="3">The sequence shown here is derived from an EMBL/GenBank/DDBJ whole genome shotgun (WGS) entry which is preliminary data.</text>
</comment>
<protein>
    <recommendedName>
        <fullName evidence="1">Nipped-B protein</fullName>
    </recommendedName>
</protein>
<accession>A0A6A0H431</accession>
<dbReference type="GO" id="GO:0090694">
    <property type="term" value="C:Scc2-Scc4 cohesin loading complex"/>
    <property type="evidence" value="ECO:0007669"/>
    <property type="project" value="TreeGrafter"/>
</dbReference>
<reference evidence="3" key="3">
    <citation type="submission" date="2019-06" db="EMBL/GenBank/DDBJ databases">
        <authorList>
            <person name="Poynton C."/>
            <person name="Hasenbein S."/>
            <person name="Benoit J.B."/>
            <person name="Sepulveda M.S."/>
            <person name="Poelchau M.F."/>
            <person name="Murali S.C."/>
            <person name="Chen S."/>
            <person name="Glastad K.M."/>
            <person name="Werren J.H."/>
            <person name="Vineis J.H."/>
            <person name="Bowen J.L."/>
            <person name="Friedrich M."/>
            <person name="Jones J."/>
            <person name="Robertson H.M."/>
            <person name="Feyereisen R."/>
            <person name="Mechler-Hickson A."/>
            <person name="Mathers N."/>
            <person name="Lee C.E."/>
            <person name="Colbourne J.K."/>
            <person name="Biales A."/>
            <person name="Johnston J.S."/>
            <person name="Wellborn G.A."/>
            <person name="Rosendale A.J."/>
            <person name="Cridge A.G."/>
            <person name="Munoz-Torres M.C."/>
            <person name="Bain P.A."/>
            <person name="Manny A.R."/>
            <person name="Major K.M."/>
            <person name="Lambert F.N."/>
            <person name="Vulpe C.D."/>
            <person name="Tuck P."/>
            <person name="Blalock B.J."/>
            <person name="Lin Y.-Y."/>
            <person name="Smith M.E."/>
            <person name="Ochoa-Acuna H."/>
            <person name="Chen M.-J.M."/>
            <person name="Childers C.P."/>
            <person name="Qu J."/>
            <person name="Dugan S."/>
            <person name="Lee S.L."/>
            <person name="Chao H."/>
            <person name="Dinh H."/>
            <person name="Han Y."/>
            <person name="Doddapaneni H."/>
            <person name="Worley K.C."/>
            <person name="Muzny D.M."/>
            <person name="Gibbs R.A."/>
            <person name="Richards S."/>
        </authorList>
    </citation>
    <scope>NUCLEOTIDE SEQUENCE</scope>
    <source>
        <strain evidence="3">HAZT.00-mixed</strain>
        <tissue evidence="3">Whole organism</tissue>
    </source>
</reference>
<dbReference type="PANTHER" id="PTHR21704">
    <property type="entry name" value="NIPPED-B-LIKE PROTEIN DELANGIN SCC2-RELATED"/>
    <property type="match status" value="1"/>
</dbReference>
<keyword evidence="1" id="KW-0677">Repeat</keyword>
<dbReference type="GO" id="GO:0010468">
    <property type="term" value="P:regulation of gene expression"/>
    <property type="evidence" value="ECO:0007669"/>
    <property type="project" value="InterPro"/>
</dbReference>
<reference evidence="3" key="1">
    <citation type="submission" date="2014-08" db="EMBL/GenBank/DDBJ databases">
        <authorList>
            <person name="Murali S."/>
            <person name="Richards S."/>
            <person name="Bandaranaike D."/>
            <person name="Bellair M."/>
            <person name="Blankenburg K."/>
            <person name="Chao H."/>
            <person name="Dinh H."/>
            <person name="Doddapaneni H."/>
            <person name="Dugan-Rocha S."/>
            <person name="Elkadiri S."/>
            <person name="Gnanaolivu R."/>
            <person name="Hughes D."/>
            <person name="Lee S."/>
            <person name="Li M."/>
            <person name="Ming W."/>
            <person name="Munidasa M."/>
            <person name="Muniz J."/>
            <person name="Nguyen L."/>
            <person name="Osuji N."/>
            <person name="Pu L.-L."/>
            <person name="Puazo M."/>
            <person name="Skinner E."/>
            <person name="Qu C."/>
            <person name="Quiroz J."/>
            <person name="Raj R."/>
            <person name="Weissenberger G."/>
            <person name="Xin Y."/>
            <person name="Zou X."/>
            <person name="Han Y."/>
            <person name="Worley K."/>
            <person name="Muzny D."/>
            <person name="Gibbs R."/>
        </authorList>
    </citation>
    <scope>NUCLEOTIDE SEQUENCE</scope>
    <source>
        <strain evidence="3">HAZT.00-mixed</strain>
        <tissue evidence="3">Whole organism</tissue>
    </source>
</reference>
<dbReference type="AlphaFoldDB" id="A0A6A0H431"/>
<reference evidence="3" key="2">
    <citation type="journal article" date="2018" name="Environ. Sci. Technol.">
        <title>The Toxicogenome of Hyalella azteca: A Model for Sediment Ecotoxicology and Evolutionary Toxicology.</title>
        <authorList>
            <person name="Poynton H.C."/>
            <person name="Hasenbein S."/>
            <person name="Benoit J.B."/>
            <person name="Sepulveda M.S."/>
            <person name="Poelchau M.F."/>
            <person name="Hughes D.S.T."/>
            <person name="Murali S.C."/>
            <person name="Chen S."/>
            <person name="Glastad K.M."/>
            <person name="Goodisman M.A.D."/>
            <person name="Werren J.H."/>
            <person name="Vineis J.H."/>
            <person name="Bowen J.L."/>
            <person name="Friedrich M."/>
            <person name="Jones J."/>
            <person name="Robertson H.M."/>
            <person name="Feyereisen R."/>
            <person name="Mechler-Hickson A."/>
            <person name="Mathers N."/>
            <person name="Lee C.E."/>
            <person name="Colbourne J.K."/>
            <person name="Biales A."/>
            <person name="Johnston J.S."/>
            <person name="Wellborn G.A."/>
            <person name="Rosendale A.J."/>
            <person name="Cridge A.G."/>
            <person name="Munoz-Torres M.C."/>
            <person name="Bain P.A."/>
            <person name="Manny A.R."/>
            <person name="Major K.M."/>
            <person name="Lambert F.N."/>
            <person name="Vulpe C.D."/>
            <person name="Tuck P."/>
            <person name="Blalock B.J."/>
            <person name="Lin Y.Y."/>
            <person name="Smith M.E."/>
            <person name="Ochoa-Acuna H."/>
            <person name="Chen M.M."/>
            <person name="Childers C.P."/>
            <person name="Qu J."/>
            <person name="Dugan S."/>
            <person name="Lee S.L."/>
            <person name="Chao H."/>
            <person name="Dinh H."/>
            <person name="Han Y."/>
            <person name="Doddapaneni H."/>
            <person name="Worley K.C."/>
            <person name="Muzny D.M."/>
            <person name="Gibbs R.A."/>
            <person name="Richards S."/>
        </authorList>
    </citation>
    <scope>NUCLEOTIDE SEQUENCE</scope>
    <source>
        <strain evidence="3">HAZT.00-mixed</strain>
        <tissue evidence="3">Whole organism</tissue>
    </source>
</reference>
<feature type="domain" description="Sister chromatid cohesion C-terminal" evidence="2">
    <location>
        <begin position="8"/>
        <end position="41"/>
    </location>
</feature>
<dbReference type="GO" id="GO:1990414">
    <property type="term" value="P:replication-born double-strand break repair via sister chromatid exchange"/>
    <property type="evidence" value="ECO:0007669"/>
    <property type="project" value="TreeGrafter"/>
</dbReference>
<dbReference type="InterPro" id="IPR033031">
    <property type="entry name" value="Scc2/Nipped-B"/>
</dbReference>
<name>A0A6A0H431_HYAAZ</name>
<keyword evidence="1" id="KW-0539">Nucleus</keyword>
<evidence type="ECO:0000256" key="1">
    <source>
        <dbReference type="RuleBase" id="RU364107"/>
    </source>
</evidence>
<dbReference type="EMBL" id="JQDR03007133">
    <property type="protein sequence ID" value="KAA0199080.1"/>
    <property type="molecule type" value="Genomic_DNA"/>
</dbReference>
<comment type="subcellular location">
    <subcellularLocation>
        <location evidence="1">Nucleus</location>
    </subcellularLocation>
</comment>
<dbReference type="PANTHER" id="PTHR21704:SF18">
    <property type="entry name" value="NIPPED-B-LIKE PROTEIN"/>
    <property type="match status" value="1"/>
</dbReference>